<dbReference type="EMBL" id="AP035768">
    <property type="protein sequence ID" value="BFO20574.1"/>
    <property type="molecule type" value="Genomic_DNA"/>
</dbReference>
<accession>A0AAT9HSW5</accession>
<sequence length="97" mass="10285">MDRDAREVDEDGLVVAALADTADEVVTGVAYGAVVAHQVAEEDDVDRLLVGEQDGRGVKVDLTGTRAEQAATGAACQPRPMRTAVRLPPSFFCRLMA</sequence>
<dbReference type="AlphaFoldDB" id="A0AAT9HSW5"/>
<protein>
    <submittedName>
        <fullName evidence="1">Uncharacterized protein</fullName>
    </submittedName>
</protein>
<name>A0AAT9HSW5_9ACTN</name>
<gene>
    <name evidence="1" type="ORF">SHKM778_69620</name>
</gene>
<organism evidence="1">
    <name type="scientific">Streptomyces haneummycinicus</name>
    <dbReference type="NCBI Taxonomy" id="3074435"/>
    <lineage>
        <taxon>Bacteria</taxon>
        <taxon>Bacillati</taxon>
        <taxon>Actinomycetota</taxon>
        <taxon>Actinomycetes</taxon>
        <taxon>Kitasatosporales</taxon>
        <taxon>Streptomycetaceae</taxon>
        <taxon>Streptomyces</taxon>
    </lineage>
</organism>
<proteinExistence type="predicted"/>
<reference evidence="1" key="2">
    <citation type="submission" date="2024-07" db="EMBL/GenBank/DDBJ databases">
        <title>Streptomyces haneummycinica sp. nov., a new antibiotic-producing actinobacterium isolated from marine sediment.</title>
        <authorList>
            <person name="Uemura M."/>
            <person name="Hamada M."/>
            <person name="Hirano S."/>
            <person name="Kobayashi K."/>
            <person name="Ohshiro T."/>
            <person name="Kobayashi T."/>
            <person name="Terahara T."/>
        </authorList>
    </citation>
    <scope>NUCLEOTIDE SEQUENCE</scope>
    <source>
        <strain evidence="1">KM77-8</strain>
    </source>
</reference>
<evidence type="ECO:0000313" key="1">
    <source>
        <dbReference type="EMBL" id="BFO20574.1"/>
    </source>
</evidence>
<reference evidence="1" key="1">
    <citation type="submission" date="2024-06" db="EMBL/GenBank/DDBJ databases">
        <authorList>
            <consortium name="consrtm"/>
            <person name="Uemura M."/>
            <person name="Terahara T."/>
        </authorList>
    </citation>
    <scope>NUCLEOTIDE SEQUENCE</scope>
    <source>
        <strain evidence="1">KM77-8</strain>
    </source>
</reference>